<reference evidence="11 13" key="3">
    <citation type="submission" date="2016-01" db="EMBL/GenBank/DDBJ databases">
        <title>Biosynthesis of antibiotic leucinostatins and their inhibition on Phytophthora in bio-control Purpureocillium lilacinum.</title>
        <authorList>
            <person name="Wang G."/>
            <person name="Liu Z."/>
            <person name="Lin R."/>
            <person name="Li E."/>
            <person name="Mao Z."/>
            <person name="Ling J."/>
            <person name="Yin W."/>
            <person name="Xie B."/>
        </authorList>
    </citation>
    <scope>NUCLEOTIDE SEQUENCE [LARGE SCALE GENOMIC DNA]</scope>
    <source>
        <strain evidence="11">PLBJ-1</strain>
    </source>
</reference>
<comment type="function">
    <text evidence="8">Core component of nucleosome. Nucleosomes wrap and compact DNA into chromatin, limiting DNA accessibility to the cellular machineries which require DNA as a template. Histones thereby play a central role in transcription regulation, DNA repair, DNA replication and chromosomal stability. DNA accessibility is regulated via a complex set of post-translational modifications of histones, also called histone code, and nucleosome remodeling.</text>
</comment>
<evidence type="ECO:0000313" key="12">
    <source>
        <dbReference type="EMBL" id="PWI67192.1"/>
    </source>
</evidence>
<reference evidence="12" key="1">
    <citation type="submission" date="2015-05" db="EMBL/GenBank/DDBJ databases">
        <authorList>
            <person name="Wang D.B."/>
            <person name="Wang M."/>
        </authorList>
    </citation>
    <scope>NUCLEOTIDE SEQUENCE</scope>
    <source>
        <strain evidence="12">36-1</strain>
    </source>
</reference>
<accession>A0A179HAS6</accession>
<dbReference type="EMBL" id="JAWRVI010000016">
    <property type="protein sequence ID" value="KAK4090148.1"/>
    <property type="molecule type" value="Genomic_DNA"/>
</dbReference>
<evidence type="ECO:0000256" key="1">
    <source>
        <dbReference type="ARBA" id="ARBA00004123"/>
    </source>
</evidence>
<evidence type="ECO:0000256" key="8">
    <source>
        <dbReference type="RuleBase" id="RU000528"/>
    </source>
</evidence>
<dbReference type="EMBL" id="LSBH01000001">
    <property type="protein sequence ID" value="OAQ87022.1"/>
    <property type="molecule type" value="Genomic_DNA"/>
</dbReference>
<name>A0A179HAS6_PURLI</name>
<evidence type="ECO:0000256" key="4">
    <source>
        <dbReference type="ARBA" id="ARBA00022454"/>
    </source>
</evidence>
<dbReference type="GO" id="GO:0000786">
    <property type="term" value="C:nucleosome"/>
    <property type="evidence" value="ECO:0007669"/>
    <property type="project" value="UniProtKB-KW"/>
</dbReference>
<dbReference type="InterPro" id="IPR009072">
    <property type="entry name" value="Histone-fold"/>
</dbReference>
<dbReference type="Proteomes" id="UP000245956">
    <property type="component" value="Unassembled WGS sequence"/>
</dbReference>
<keyword evidence="5 8" id="KW-0238">DNA-binding</keyword>
<dbReference type="AlphaFoldDB" id="A0A179HAS6"/>
<evidence type="ECO:0000256" key="5">
    <source>
        <dbReference type="ARBA" id="ARBA00023125"/>
    </source>
</evidence>
<protein>
    <recommendedName>
        <fullName evidence="8">Histone H4</fullName>
    </recommendedName>
</protein>
<dbReference type="GO" id="GO:0030527">
    <property type="term" value="F:structural constituent of chromatin"/>
    <property type="evidence" value="ECO:0007669"/>
    <property type="project" value="InterPro"/>
</dbReference>
<keyword evidence="7 8" id="KW-0544">Nucleosome core</keyword>
<comment type="subcellular location">
    <subcellularLocation>
        <location evidence="2">Chromosome</location>
    </subcellularLocation>
    <subcellularLocation>
        <location evidence="1">Nucleus</location>
    </subcellularLocation>
</comment>
<dbReference type="GO" id="GO:0046982">
    <property type="term" value="F:protein heterodimerization activity"/>
    <property type="evidence" value="ECO:0007669"/>
    <property type="project" value="InterPro"/>
</dbReference>
<dbReference type="Gene3D" id="1.10.20.10">
    <property type="entry name" value="Histone, subunit A"/>
    <property type="match status" value="1"/>
</dbReference>
<dbReference type="SUPFAM" id="SSF47113">
    <property type="entry name" value="Histone-fold"/>
    <property type="match status" value="1"/>
</dbReference>
<dbReference type="InterPro" id="IPR001951">
    <property type="entry name" value="Histone_H4"/>
</dbReference>
<organism evidence="11 13">
    <name type="scientific">Purpureocillium lilacinum</name>
    <name type="common">Paecilomyces lilacinus</name>
    <dbReference type="NCBI Taxonomy" id="33203"/>
    <lineage>
        <taxon>Eukaryota</taxon>
        <taxon>Fungi</taxon>
        <taxon>Dikarya</taxon>
        <taxon>Ascomycota</taxon>
        <taxon>Pezizomycotina</taxon>
        <taxon>Sordariomycetes</taxon>
        <taxon>Hypocreomycetidae</taxon>
        <taxon>Hypocreales</taxon>
        <taxon>Ophiocordycipitaceae</taxon>
        <taxon>Purpureocillium</taxon>
    </lineage>
</organism>
<comment type="caution">
    <text evidence="11">The sequence shown here is derived from an EMBL/GenBank/DDBJ whole genome shotgun (WGS) entry which is preliminary data.</text>
</comment>
<evidence type="ECO:0000313" key="14">
    <source>
        <dbReference type="Proteomes" id="UP000245956"/>
    </source>
</evidence>
<evidence type="ECO:0000256" key="6">
    <source>
        <dbReference type="ARBA" id="ARBA00023242"/>
    </source>
</evidence>
<dbReference type="EMBL" id="LCWV01000020">
    <property type="protein sequence ID" value="PWI67192.1"/>
    <property type="molecule type" value="Genomic_DNA"/>
</dbReference>
<dbReference type="GO" id="GO:0003677">
    <property type="term" value="F:DNA binding"/>
    <property type="evidence" value="ECO:0007669"/>
    <property type="project" value="UniProtKB-KW"/>
</dbReference>
<dbReference type="PANTHER" id="PTHR10484">
    <property type="entry name" value="HISTONE H4"/>
    <property type="match status" value="1"/>
</dbReference>
<dbReference type="CDD" id="cd22912">
    <property type="entry name" value="HFD_H4"/>
    <property type="match status" value="1"/>
</dbReference>
<keyword evidence="15" id="KW-1185">Reference proteome</keyword>
<comment type="similarity">
    <text evidence="3 8">Belongs to the histone H4 family.</text>
</comment>
<dbReference type="Proteomes" id="UP000078240">
    <property type="component" value="Unassembled WGS sequence"/>
</dbReference>
<evidence type="ECO:0000313" key="10">
    <source>
        <dbReference type="EMBL" id="KAK4090148.1"/>
    </source>
</evidence>
<comment type="subunit">
    <text evidence="8">The nucleosome is a histone octamer containing two molecules each of H2A, H2B, H3 and H4 assembled in one H3-H4 heterotetramer and two H2A-H2B heterodimers. The octamer wraps approximately 147 bp of DNA.</text>
</comment>
<dbReference type="PRINTS" id="PR00623">
    <property type="entry name" value="HISTONEH4"/>
</dbReference>
<evidence type="ECO:0000256" key="2">
    <source>
        <dbReference type="ARBA" id="ARBA00004286"/>
    </source>
</evidence>
<evidence type="ECO:0000256" key="7">
    <source>
        <dbReference type="ARBA" id="ARBA00023269"/>
    </source>
</evidence>
<evidence type="ECO:0000313" key="15">
    <source>
        <dbReference type="Proteomes" id="UP001287286"/>
    </source>
</evidence>
<proteinExistence type="inferred from homology"/>
<dbReference type="Proteomes" id="UP001287286">
    <property type="component" value="Unassembled WGS sequence"/>
</dbReference>
<keyword evidence="4 8" id="KW-0158">Chromosome</keyword>
<dbReference type="SMART" id="SM00417">
    <property type="entry name" value="H4"/>
    <property type="match status" value="1"/>
</dbReference>
<evidence type="ECO:0000256" key="3">
    <source>
        <dbReference type="ARBA" id="ARBA00006564"/>
    </source>
</evidence>
<keyword evidence="6 8" id="KW-0539">Nucleus</keyword>
<reference evidence="12 14" key="2">
    <citation type="journal article" date="2016" name="Front. Microbiol.">
        <title>Genome and transcriptome sequences reveal the specific parasitism of the nematophagous Purpureocillium lilacinum 36-1.</title>
        <authorList>
            <person name="Xie J."/>
            <person name="Li S."/>
            <person name="Mo C."/>
            <person name="Xiao X."/>
            <person name="Peng D."/>
            <person name="Wang G."/>
            <person name="Xiao Y."/>
        </authorList>
    </citation>
    <scope>NUCLEOTIDE SEQUENCE [LARGE SCALE GENOMIC DNA]</scope>
    <source>
        <strain evidence="12 14">36-1</strain>
    </source>
</reference>
<reference evidence="10" key="4">
    <citation type="submission" date="2023-11" db="EMBL/GenBank/DDBJ databases">
        <authorList>
            <person name="Beijen E."/>
            <person name="Ohm R.A."/>
        </authorList>
    </citation>
    <scope>NUCLEOTIDE SEQUENCE</scope>
    <source>
        <strain evidence="10">CBS 150709</strain>
    </source>
</reference>
<evidence type="ECO:0000313" key="11">
    <source>
        <dbReference type="EMBL" id="OAQ87022.1"/>
    </source>
</evidence>
<gene>
    <name evidence="12" type="ORF">PCL_04354</name>
    <name evidence="10" type="ORF">Purlil1_5319</name>
    <name evidence="11" type="ORF">VFPBJ_01062</name>
</gene>
<dbReference type="GO" id="GO:0005634">
    <property type="term" value="C:nucleus"/>
    <property type="evidence" value="ECO:0007669"/>
    <property type="project" value="UniProtKB-SubCell"/>
</dbReference>
<evidence type="ECO:0000256" key="9">
    <source>
        <dbReference type="SAM" id="MobiDB-lite"/>
    </source>
</evidence>
<sequence length="153" mass="16636">MAPTVASRGGPGQARRGHAHPSSSGGKTRPGVGVGKGRPGVAGKTVTGSVRHRKMLRDSIKGVTKPAIRRLARRGGVKRISAGIYEEIRAALKTRLRTVLEICSAVVEYRNAKTVTVSDVIFALRRIGRPIYGFDPDTYDARKKERHEPLRDT</sequence>
<reference evidence="10 15" key="5">
    <citation type="journal article" date="2024" name="Microbiol. Resour. Announc.">
        <title>Genome annotations for the ascomycete fungi Trichoderma harzianum, Trichoderma aggressivum, and Purpureocillium lilacinum.</title>
        <authorList>
            <person name="Beijen E.P.W."/>
            <person name="Ohm R.A."/>
        </authorList>
    </citation>
    <scope>NUCLEOTIDE SEQUENCE [LARGE SCALE GENOMIC DNA]</scope>
    <source>
        <strain evidence="10 15">CBS 150709</strain>
    </source>
</reference>
<evidence type="ECO:0000313" key="13">
    <source>
        <dbReference type="Proteomes" id="UP000078240"/>
    </source>
</evidence>
<feature type="region of interest" description="Disordered" evidence="9">
    <location>
        <begin position="1"/>
        <end position="48"/>
    </location>
</feature>